<proteinExistence type="inferred from homology"/>
<name>K0KLT2_WICCF</name>
<dbReference type="AlphaFoldDB" id="K0KLT2"/>
<organism evidence="6 7">
    <name type="scientific">Wickerhamomyces ciferrii (strain ATCC 14091 / BCRC 22168 / CBS 111 / JCM 3599 / NBRC 0793 / NRRL Y-1031 F-60-10)</name>
    <name type="common">Yeast</name>
    <name type="synonym">Pichia ciferrii</name>
    <dbReference type="NCBI Taxonomy" id="1206466"/>
    <lineage>
        <taxon>Eukaryota</taxon>
        <taxon>Fungi</taxon>
        <taxon>Dikarya</taxon>
        <taxon>Ascomycota</taxon>
        <taxon>Saccharomycotina</taxon>
        <taxon>Saccharomycetes</taxon>
        <taxon>Phaffomycetales</taxon>
        <taxon>Wickerhamomycetaceae</taxon>
        <taxon>Wickerhamomyces</taxon>
    </lineage>
</organism>
<dbReference type="Proteomes" id="UP000009328">
    <property type="component" value="Unassembled WGS sequence"/>
</dbReference>
<evidence type="ECO:0000256" key="2">
    <source>
        <dbReference type="ARBA" id="ARBA00006374"/>
    </source>
</evidence>
<gene>
    <name evidence="6" type="ORF">BN7_5816</name>
</gene>
<feature type="region of interest" description="Disordered" evidence="5">
    <location>
        <begin position="198"/>
        <end position="229"/>
    </location>
</feature>
<keyword evidence="4" id="KW-0539">Nucleus</keyword>
<dbReference type="PANTHER" id="PTHR13026">
    <property type="entry name" value="NNP-1 PROTEIN NOVEL NUCLEAR PROTEIN 1 NOP52"/>
    <property type="match status" value="1"/>
</dbReference>
<evidence type="ECO:0000313" key="6">
    <source>
        <dbReference type="EMBL" id="CCH46225.1"/>
    </source>
</evidence>
<keyword evidence="7" id="KW-1185">Reference proteome</keyword>
<dbReference type="HOGENOM" id="CLU_022876_0_2_1"/>
<dbReference type="GO" id="GO:0006364">
    <property type="term" value="P:rRNA processing"/>
    <property type="evidence" value="ECO:0007669"/>
    <property type="project" value="UniProtKB-KW"/>
</dbReference>
<evidence type="ECO:0000313" key="7">
    <source>
        <dbReference type="Proteomes" id="UP000009328"/>
    </source>
</evidence>
<dbReference type="EMBL" id="CAIF01000235">
    <property type="protein sequence ID" value="CCH46225.1"/>
    <property type="molecule type" value="Genomic_DNA"/>
</dbReference>
<keyword evidence="3" id="KW-0698">rRNA processing</keyword>
<dbReference type="FunCoup" id="K0KLT2">
    <property type="interactions" value="454"/>
</dbReference>
<dbReference type="STRING" id="1206466.K0KLT2"/>
<comment type="similarity">
    <text evidence="2">Belongs to the RRP1 family.</text>
</comment>
<dbReference type="eggNOG" id="KOG3911">
    <property type="taxonomic scope" value="Eukaryota"/>
</dbReference>
<dbReference type="GO" id="GO:0005634">
    <property type="term" value="C:nucleus"/>
    <property type="evidence" value="ECO:0007669"/>
    <property type="project" value="UniProtKB-SubCell"/>
</dbReference>
<comment type="caution">
    <text evidence="6">The sequence shown here is derived from an EMBL/GenBank/DDBJ whole genome shotgun (WGS) entry which is preliminary data.</text>
</comment>
<dbReference type="Pfam" id="PF05997">
    <property type="entry name" value="Nop52"/>
    <property type="match status" value="1"/>
</dbReference>
<evidence type="ECO:0000256" key="4">
    <source>
        <dbReference type="ARBA" id="ARBA00023242"/>
    </source>
</evidence>
<protein>
    <submittedName>
        <fullName evidence="6">Ribosomal RNA processing protein 1 B</fullName>
    </submittedName>
</protein>
<comment type="subcellular location">
    <subcellularLocation>
        <location evidence="1">Nucleus</location>
    </subcellularLocation>
</comment>
<evidence type="ECO:0000256" key="3">
    <source>
        <dbReference type="ARBA" id="ARBA00022552"/>
    </source>
</evidence>
<evidence type="ECO:0000256" key="1">
    <source>
        <dbReference type="ARBA" id="ARBA00004123"/>
    </source>
</evidence>
<accession>K0KLT2</accession>
<dbReference type="PANTHER" id="PTHR13026:SF0">
    <property type="entry name" value="RIBOSOMAL RNA PROCESSING 1B"/>
    <property type="match status" value="1"/>
</dbReference>
<reference evidence="6 7" key="1">
    <citation type="journal article" date="2012" name="Eukaryot. Cell">
        <title>Draft genome sequence of Wickerhamomyces ciferrii NRRL Y-1031 F-60-10.</title>
        <authorList>
            <person name="Schneider J."/>
            <person name="Andrea H."/>
            <person name="Blom J."/>
            <person name="Jaenicke S."/>
            <person name="Ruckert C."/>
            <person name="Schorsch C."/>
            <person name="Szczepanowski R."/>
            <person name="Farwick M."/>
            <person name="Goesmann A."/>
            <person name="Puhler A."/>
            <person name="Schaffer S."/>
            <person name="Tauch A."/>
            <person name="Kohler T."/>
            <person name="Brinkrolf K."/>
        </authorList>
    </citation>
    <scope>NUCLEOTIDE SEQUENCE [LARGE SCALE GENOMIC DNA]</scope>
    <source>
        <strain evidence="7">ATCC 14091 / BCRC 22168 / CBS 111 / JCM 3599 / NBRC 0793 / NRRL Y-1031 F-60-10</strain>
    </source>
</reference>
<dbReference type="InterPro" id="IPR010301">
    <property type="entry name" value="RRP1"/>
</dbReference>
<feature type="compositionally biased region" description="Acidic residues" evidence="5">
    <location>
        <begin position="204"/>
        <end position="229"/>
    </location>
</feature>
<sequence>MWFCDRPRPQQRLALELANLFEIIPLKNLSKFQKSWWVIITKEWINIDHWRLDKFLMLIRFVLNSIFKRLNSEEWEKSIVEDFLTILREGPLSGDKSIPTGIPFHIIDIYIDELEKVLFKDLKNDEESDEEEEDDKIQEKQEIINKTPIGQLITVFQDLSENAPYKTLREKIKDEILNDDRLKNWGVIEIIDKKLKKLNKSNDESESDDEEENDEDEEEESEDEWNGFE</sequence>
<evidence type="ECO:0000256" key="5">
    <source>
        <dbReference type="SAM" id="MobiDB-lite"/>
    </source>
</evidence>
<dbReference type="InParanoid" id="K0KLT2"/>
<dbReference type="GO" id="GO:0030688">
    <property type="term" value="C:preribosome, small subunit precursor"/>
    <property type="evidence" value="ECO:0007669"/>
    <property type="project" value="InterPro"/>
</dbReference>